<organism evidence="1 2">
    <name type="scientific">Ophiocordyceps australis</name>
    <dbReference type="NCBI Taxonomy" id="1399860"/>
    <lineage>
        <taxon>Eukaryota</taxon>
        <taxon>Fungi</taxon>
        <taxon>Dikarya</taxon>
        <taxon>Ascomycota</taxon>
        <taxon>Pezizomycotina</taxon>
        <taxon>Sordariomycetes</taxon>
        <taxon>Hypocreomycetidae</taxon>
        <taxon>Hypocreales</taxon>
        <taxon>Ophiocordycipitaceae</taxon>
        <taxon>Ophiocordyceps</taxon>
    </lineage>
</organism>
<comment type="caution">
    <text evidence="1">The sequence shown here is derived from an EMBL/GenBank/DDBJ whole genome shotgun (WGS) entry which is preliminary data.</text>
</comment>
<dbReference type="STRING" id="1399860.A0A2C5XDI7"/>
<accession>A0A2C5XDI7</accession>
<dbReference type="EMBL" id="NJET01000374">
    <property type="protein sequence ID" value="PHH58608.1"/>
    <property type="molecule type" value="Genomic_DNA"/>
</dbReference>
<gene>
    <name evidence="1" type="ORF">CDD81_5085</name>
</gene>
<protein>
    <submittedName>
        <fullName evidence="1">Uncharacterized protein</fullName>
    </submittedName>
</protein>
<dbReference type="AlphaFoldDB" id="A0A2C5XDI7"/>
<evidence type="ECO:0000313" key="2">
    <source>
        <dbReference type="Proteomes" id="UP000226192"/>
    </source>
</evidence>
<keyword evidence="2" id="KW-1185">Reference proteome</keyword>
<reference evidence="1 2" key="1">
    <citation type="submission" date="2017-06" db="EMBL/GenBank/DDBJ databases">
        <title>Ant-infecting Ophiocordyceps genomes reveal a high diversity of potential behavioral manipulation genes and a possible major role for enterotoxins.</title>
        <authorList>
            <person name="De Bekker C."/>
            <person name="Evans H.C."/>
            <person name="Brachmann A."/>
            <person name="Hughes D.P."/>
        </authorList>
    </citation>
    <scope>NUCLEOTIDE SEQUENCE [LARGE SCALE GENOMIC DNA]</scope>
    <source>
        <strain evidence="1 2">Map64</strain>
    </source>
</reference>
<sequence>MNRFGHEVRETIGETIPILGSIDKGITSTQETLFGAPRADIDGNETKGKVIDALKNVAASTMPFEPTYKPSEYERTYRQRMENDKKYQYPTDTQNSKCVAAKLQSWPSSAERQYQELLNCEKE</sequence>
<evidence type="ECO:0000313" key="1">
    <source>
        <dbReference type="EMBL" id="PHH58608.1"/>
    </source>
</evidence>
<proteinExistence type="predicted"/>
<dbReference type="Proteomes" id="UP000226192">
    <property type="component" value="Unassembled WGS sequence"/>
</dbReference>
<name>A0A2C5XDI7_9HYPO</name>
<dbReference type="OrthoDB" id="4920697at2759"/>